<sequence>MKYQVGRNRQDIGILWKVAIVFEVGGTIYVVAGKKNPKLIVNDNEFEMNLKTGNQTIWRCRMYYQTKCKARLWTFGNKLTKRNVHNHSPMKPFYHNQTPLNVNIVG</sequence>
<evidence type="ECO:0000256" key="4">
    <source>
        <dbReference type="SAM" id="Phobius"/>
    </source>
</evidence>
<evidence type="ECO:0000259" key="5">
    <source>
        <dbReference type="Pfam" id="PF04500"/>
    </source>
</evidence>
<accession>A0ABD2NEZ1</accession>
<gene>
    <name evidence="6" type="ORF">HHI36_012684</name>
</gene>
<dbReference type="Proteomes" id="UP001516400">
    <property type="component" value="Unassembled WGS sequence"/>
</dbReference>
<reference evidence="6 7" key="1">
    <citation type="journal article" date="2021" name="BMC Biol.">
        <title>Horizontally acquired antibacterial genes associated with adaptive radiation of ladybird beetles.</title>
        <authorList>
            <person name="Li H.S."/>
            <person name="Tang X.F."/>
            <person name="Huang Y.H."/>
            <person name="Xu Z.Y."/>
            <person name="Chen M.L."/>
            <person name="Du X.Y."/>
            <person name="Qiu B.Y."/>
            <person name="Chen P.T."/>
            <person name="Zhang W."/>
            <person name="Slipinski A."/>
            <person name="Escalona H.E."/>
            <person name="Waterhouse R.M."/>
            <person name="Zwick A."/>
            <person name="Pang H."/>
        </authorList>
    </citation>
    <scope>NUCLEOTIDE SEQUENCE [LARGE SCALE GENOMIC DNA]</scope>
    <source>
        <strain evidence="6">SYSU2018</strain>
    </source>
</reference>
<keyword evidence="4" id="KW-1133">Transmembrane helix</keyword>
<organism evidence="6 7">
    <name type="scientific">Cryptolaemus montrouzieri</name>
    <dbReference type="NCBI Taxonomy" id="559131"/>
    <lineage>
        <taxon>Eukaryota</taxon>
        <taxon>Metazoa</taxon>
        <taxon>Ecdysozoa</taxon>
        <taxon>Arthropoda</taxon>
        <taxon>Hexapoda</taxon>
        <taxon>Insecta</taxon>
        <taxon>Pterygota</taxon>
        <taxon>Neoptera</taxon>
        <taxon>Endopterygota</taxon>
        <taxon>Coleoptera</taxon>
        <taxon>Polyphaga</taxon>
        <taxon>Cucujiformia</taxon>
        <taxon>Coccinelloidea</taxon>
        <taxon>Coccinellidae</taxon>
        <taxon>Scymninae</taxon>
        <taxon>Scymnini</taxon>
        <taxon>Cryptolaemus</taxon>
    </lineage>
</organism>
<proteinExistence type="predicted"/>
<keyword evidence="7" id="KW-1185">Reference proteome</keyword>
<keyword evidence="4" id="KW-0812">Transmembrane</keyword>
<evidence type="ECO:0000313" key="6">
    <source>
        <dbReference type="EMBL" id="KAL3277333.1"/>
    </source>
</evidence>
<dbReference type="AlphaFoldDB" id="A0ABD2NEZ1"/>
<evidence type="ECO:0000313" key="7">
    <source>
        <dbReference type="Proteomes" id="UP001516400"/>
    </source>
</evidence>
<evidence type="ECO:0000256" key="1">
    <source>
        <dbReference type="ARBA" id="ARBA00022723"/>
    </source>
</evidence>
<dbReference type="Pfam" id="PF04500">
    <property type="entry name" value="FLYWCH"/>
    <property type="match status" value="1"/>
</dbReference>
<evidence type="ECO:0000256" key="2">
    <source>
        <dbReference type="ARBA" id="ARBA00022771"/>
    </source>
</evidence>
<protein>
    <recommendedName>
        <fullName evidence="5">FLYWCH-type domain-containing protein</fullName>
    </recommendedName>
</protein>
<keyword evidence="4" id="KW-0472">Membrane</keyword>
<feature type="transmembrane region" description="Helical" evidence="4">
    <location>
        <begin position="12"/>
        <end position="32"/>
    </location>
</feature>
<keyword evidence="1" id="KW-0479">Metal-binding</keyword>
<evidence type="ECO:0000256" key="3">
    <source>
        <dbReference type="ARBA" id="ARBA00022833"/>
    </source>
</evidence>
<dbReference type="GO" id="GO:0008270">
    <property type="term" value="F:zinc ion binding"/>
    <property type="evidence" value="ECO:0007669"/>
    <property type="project" value="UniProtKB-KW"/>
</dbReference>
<keyword evidence="3" id="KW-0862">Zinc</keyword>
<name>A0ABD2NEZ1_9CUCU</name>
<keyword evidence="2" id="KW-0863">Zinc-finger</keyword>
<feature type="domain" description="FLYWCH-type" evidence="5">
    <location>
        <begin position="33"/>
        <end position="87"/>
    </location>
</feature>
<comment type="caution">
    <text evidence="6">The sequence shown here is derived from an EMBL/GenBank/DDBJ whole genome shotgun (WGS) entry which is preliminary data.</text>
</comment>
<dbReference type="Gene3D" id="2.20.25.240">
    <property type="match status" value="1"/>
</dbReference>
<dbReference type="InterPro" id="IPR007588">
    <property type="entry name" value="Znf_FLYWCH"/>
</dbReference>
<dbReference type="EMBL" id="JABFTP020000103">
    <property type="protein sequence ID" value="KAL3277333.1"/>
    <property type="molecule type" value="Genomic_DNA"/>
</dbReference>